<dbReference type="SUPFAM" id="SSF51735">
    <property type="entry name" value="NAD(P)-binding Rossmann-fold domains"/>
    <property type="match status" value="1"/>
</dbReference>
<dbReference type="EMBL" id="JBFCZG010000006">
    <property type="protein sequence ID" value="KAL3420722.1"/>
    <property type="molecule type" value="Genomic_DNA"/>
</dbReference>
<accession>A0ABR4PBN6</accession>
<evidence type="ECO:0000313" key="2">
    <source>
        <dbReference type="EMBL" id="KAL3420722.1"/>
    </source>
</evidence>
<dbReference type="Pfam" id="PF05368">
    <property type="entry name" value="NmrA"/>
    <property type="match status" value="1"/>
</dbReference>
<dbReference type="InterPro" id="IPR036291">
    <property type="entry name" value="NAD(P)-bd_dom_sf"/>
</dbReference>
<dbReference type="PANTHER" id="PTHR47129:SF1">
    <property type="entry name" value="NMRA-LIKE DOMAIN-CONTAINING PROTEIN"/>
    <property type="match status" value="1"/>
</dbReference>
<reference evidence="2 3" key="1">
    <citation type="submission" date="2024-06" db="EMBL/GenBank/DDBJ databases">
        <title>Complete genome of Phlyctema vagabunda strain 19-DSS-EL-015.</title>
        <authorList>
            <person name="Fiorenzani C."/>
        </authorList>
    </citation>
    <scope>NUCLEOTIDE SEQUENCE [LARGE SCALE GENOMIC DNA]</scope>
    <source>
        <strain evidence="2 3">19-DSS-EL-015</strain>
    </source>
</reference>
<protein>
    <submittedName>
        <fullName evidence="2">NmrA-like family protein</fullName>
    </submittedName>
</protein>
<sequence>MYALTGTTGKIGGAVLQAILKYKIIPINELVICTSSSPSSSQWDTLKSGGAQIRSSNYDDPESMVQAFSGCEKLFLVSTPRIEMDFNDAPYGEGREKHHFAAIDAARKAGVKHLFYTSLAFGDESPAGVMRAHLRTEAYLKKLSTDAFKVTIIREGLYNESWPLYFGHYNVKNEQRTEFVIAGDGPISWTSVPDLGVANALVLADPSEKYVGKTFYLSNQEEATTLEELAKLVVAAGGKETRVKVVSADEYCKYYNSKEGQSMGPMIPWWVGSYQALEAQECWIKERQVSFSELLSSKGVTPLSIKDTVKEMLAGKQ</sequence>
<dbReference type="InterPro" id="IPR052718">
    <property type="entry name" value="NmrA-type_oxidoreductase"/>
</dbReference>
<proteinExistence type="predicted"/>
<dbReference type="PANTHER" id="PTHR47129">
    <property type="entry name" value="QUINONE OXIDOREDUCTASE 2"/>
    <property type="match status" value="1"/>
</dbReference>
<evidence type="ECO:0000313" key="3">
    <source>
        <dbReference type="Proteomes" id="UP001629113"/>
    </source>
</evidence>
<dbReference type="Proteomes" id="UP001629113">
    <property type="component" value="Unassembled WGS sequence"/>
</dbReference>
<keyword evidence="3" id="KW-1185">Reference proteome</keyword>
<name>A0ABR4PBN6_9HELO</name>
<feature type="domain" description="NmrA-like" evidence="1">
    <location>
        <begin position="4"/>
        <end position="262"/>
    </location>
</feature>
<dbReference type="Gene3D" id="3.40.50.720">
    <property type="entry name" value="NAD(P)-binding Rossmann-like Domain"/>
    <property type="match status" value="1"/>
</dbReference>
<gene>
    <name evidence="2" type="ORF">PVAG01_07168</name>
</gene>
<organism evidence="2 3">
    <name type="scientific">Phlyctema vagabunda</name>
    <dbReference type="NCBI Taxonomy" id="108571"/>
    <lineage>
        <taxon>Eukaryota</taxon>
        <taxon>Fungi</taxon>
        <taxon>Dikarya</taxon>
        <taxon>Ascomycota</taxon>
        <taxon>Pezizomycotina</taxon>
        <taxon>Leotiomycetes</taxon>
        <taxon>Helotiales</taxon>
        <taxon>Dermateaceae</taxon>
        <taxon>Phlyctema</taxon>
    </lineage>
</organism>
<dbReference type="Gene3D" id="3.90.25.10">
    <property type="entry name" value="UDP-galactose 4-epimerase, domain 1"/>
    <property type="match status" value="1"/>
</dbReference>
<comment type="caution">
    <text evidence="2">The sequence shown here is derived from an EMBL/GenBank/DDBJ whole genome shotgun (WGS) entry which is preliminary data.</text>
</comment>
<evidence type="ECO:0000259" key="1">
    <source>
        <dbReference type="Pfam" id="PF05368"/>
    </source>
</evidence>
<dbReference type="InterPro" id="IPR008030">
    <property type="entry name" value="NmrA-like"/>
</dbReference>